<dbReference type="PANTHER" id="PTHR45960:SF4">
    <property type="entry name" value="GRB2-ASSOCIATED-BINDING PROTEIN 4"/>
    <property type="match status" value="1"/>
</dbReference>
<dbReference type="InterPro" id="IPR011993">
    <property type="entry name" value="PH-like_dom_sf"/>
</dbReference>
<sequence length="161" mass="18126">TLTFNKQELQKRFMFDIITNEHTFYLVAETEPDMNRWVQSICQICSFSQTKESIDTLRNFSSVSHNLCSSPAELSSSSQPLLRAGSVADSEDTFKAPSNTLCMEFEDPLVDSAIAPPPRHPKTPWWGSPQQRPPVSDYKYSTRGEETACWSAKSLEKTVVG</sequence>
<evidence type="ECO:0000256" key="1">
    <source>
        <dbReference type="ARBA" id="ARBA00029462"/>
    </source>
</evidence>
<dbReference type="SUPFAM" id="SSF50729">
    <property type="entry name" value="PH domain-like"/>
    <property type="match status" value="1"/>
</dbReference>
<proteinExistence type="inferred from homology"/>
<gene>
    <name evidence="4" type="ORF">I79_024157</name>
</gene>
<dbReference type="Proteomes" id="UP000001075">
    <property type="component" value="Unassembled WGS sequence"/>
</dbReference>
<dbReference type="InterPro" id="IPR046355">
    <property type="entry name" value="Gab1-4-like"/>
</dbReference>
<evidence type="ECO:0000313" key="4">
    <source>
        <dbReference type="EMBL" id="EGW04151.1"/>
    </source>
</evidence>
<evidence type="ECO:0000313" key="5">
    <source>
        <dbReference type="Proteomes" id="UP000001075"/>
    </source>
</evidence>
<dbReference type="PANTHER" id="PTHR45960">
    <property type="entry name" value="GRB2-ASSOCIATED-BINDING PROTEIN"/>
    <property type="match status" value="1"/>
</dbReference>
<feature type="region of interest" description="Disordered" evidence="2">
    <location>
        <begin position="116"/>
        <end position="139"/>
    </location>
</feature>
<accession>G3IJW6</accession>
<dbReference type="InParanoid" id="G3IJW6"/>
<name>G3IJW6_CRIGR</name>
<dbReference type="GO" id="GO:0005737">
    <property type="term" value="C:cytoplasm"/>
    <property type="evidence" value="ECO:0007669"/>
    <property type="project" value="TreeGrafter"/>
</dbReference>
<protein>
    <submittedName>
        <fullName evidence="4">GRB2-associated-binding protein 2</fullName>
    </submittedName>
</protein>
<dbReference type="PROSITE" id="PS50003">
    <property type="entry name" value="PH_DOMAIN"/>
    <property type="match status" value="1"/>
</dbReference>
<dbReference type="AlphaFoldDB" id="G3IJW6"/>
<comment type="similarity">
    <text evidence="1">Belongs to the GAB family.</text>
</comment>
<evidence type="ECO:0000256" key="2">
    <source>
        <dbReference type="SAM" id="MobiDB-lite"/>
    </source>
</evidence>
<reference evidence="5" key="1">
    <citation type="journal article" date="2011" name="Nat. Biotechnol.">
        <title>The genomic sequence of the Chinese hamster ovary (CHO)-K1 cell line.</title>
        <authorList>
            <person name="Xu X."/>
            <person name="Nagarajan H."/>
            <person name="Lewis N.E."/>
            <person name="Pan S."/>
            <person name="Cai Z."/>
            <person name="Liu X."/>
            <person name="Chen W."/>
            <person name="Xie M."/>
            <person name="Wang W."/>
            <person name="Hammond S."/>
            <person name="Andersen M.R."/>
            <person name="Neff N."/>
            <person name="Passarelli B."/>
            <person name="Koh W."/>
            <person name="Fan H.C."/>
            <person name="Wang J."/>
            <person name="Gui Y."/>
            <person name="Lee K.H."/>
            <person name="Betenbaugh M.J."/>
            <person name="Quake S.R."/>
            <person name="Famili I."/>
            <person name="Palsson B.O."/>
            <person name="Wang J."/>
        </authorList>
    </citation>
    <scope>NUCLEOTIDE SEQUENCE [LARGE SCALE GENOMIC DNA]</scope>
    <source>
        <strain evidence="5">CHO K1 cell line</strain>
    </source>
</reference>
<evidence type="ECO:0000259" key="3">
    <source>
        <dbReference type="PROSITE" id="PS50003"/>
    </source>
</evidence>
<dbReference type="Gene3D" id="2.30.29.30">
    <property type="entry name" value="Pleckstrin-homology domain (PH domain)/Phosphotyrosine-binding domain (PTB)"/>
    <property type="match status" value="1"/>
</dbReference>
<dbReference type="EMBL" id="JH003422">
    <property type="protein sequence ID" value="EGW04151.1"/>
    <property type="molecule type" value="Genomic_DNA"/>
</dbReference>
<dbReference type="InterPro" id="IPR001849">
    <property type="entry name" value="PH_domain"/>
</dbReference>
<dbReference type="Pfam" id="PF00169">
    <property type="entry name" value="PH"/>
    <property type="match status" value="1"/>
</dbReference>
<organism evidence="4 5">
    <name type="scientific">Cricetulus griseus</name>
    <name type="common">Chinese hamster</name>
    <name type="synonym">Cricetulus barabensis griseus</name>
    <dbReference type="NCBI Taxonomy" id="10029"/>
    <lineage>
        <taxon>Eukaryota</taxon>
        <taxon>Metazoa</taxon>
        <taxon>Chordata</taxon>
        <taxon>Craniata</taxon>
        <taxon>Vertebrata</taxon>
        <taxon>Euteleostomi</taxon>
        <taxon>Mammalia</taxon>
        <taxon>Eutheria</taxon>
        <taxon>Euarchontoglires</taxon>
        <taxon>Glires</taxon>
        <taxon>Rodentia</taxon>
        <taxon>Myomorpha</taxon>
        <taxon>Muroidea</taxon>
        <taxon>Cricetidae</taxon>
        <taxon>Cricetinae</taxon>
        <taxon>Cricetulus</taxon>
    </lineage>
</organism>
<dbReference type="GO" id="GO:0005068">
    <property type="term" value="F:transmembrane receptor protein tyrosine kinase adaptor activity"/>
    <property type="evidence" value="ECO:0007669"/>
    <property type="project" value="TreeGrafter"/>
</dbReference>
<feature type="domain" description="PH" evidence="3">
    <location>
        <begin position="1"/>
        <end position="46"/>
    </location>
</feature>
<feature type="non-terminal residue" evidence="4">
    <location>
        <position position="1"/>
    </location>
</feature>